<dbReference type="EMBL" id="AB274320">
    <property type="protein sequence ID" value="BAF75036.1"/>
    <property type="molecule type" value="Genomic_DNA"/>
</dbReference>
<organism evidence="1">
    <name type="scientific">Sasa tsuboiana</name>
    <dbReference type="NCBI Taxonomy" id="387751"/>
    <lineage>
        <taxon>Eukaryota</taxon>
        <taxon>Viridiplantae</taxon>
        <taxon>Streptophyta</taxon>
        <taxon>Embryophyta</taxon>
        <taxon>Tracheophyta</taxon>
        <taxon>Spermatophyta</taxon>
        <taxon>Magnoliopsida</taxon>
        <taxon>Liliopsida</taxon>
        <taxon>Poales</taxon>
        <taxon>Poaceae</taxon>
        <taxon>BOP clade</taxon>
        <taxon>Bambusoideae</taxon>
        <taxon>Arundinarodae</taxon>
        <taxon>Arundinarieae</taxon>
        <taxon>Arundinariinae</taxon>
        <taxon>Sasa</taxon>
    </lineage>
</organism>
<accession>A7BHN3</accession>
<keyword evidence="1" id="KW-0150">Chloroplast</keyword>
<keyword evidence="1" id="KW-0934">Plastid</keyword>
<evidence type="ECO:0000313" key="1">
    <source>
        <dbReference type="EMBL" id="BAF75036.1"/>
    </source>
</evidence>
<reference evidence="1" key="1">
    <citation type="journal article" date="2007" name="Biol. Pharm. Bull.">
        <title>Genetic Profiling of Sasa Species by Analysis of Chloroplast Intron between rbcL and ORF106 and Partial ORF106 Regions.</title>
        <authorList>
            <person name="Sasaki Y."/>
            <person name="Komatsu K."/>
            <person name="Takido M."/>
            <person name="Takeshita K."/>
            <person name="Kashiwagi H."/>
            <person name="Nagumo S."/>
        </authorList>
    </citation>
    <scope>NUCLEOTIDE SEQUENCE</scope>
</reference>
<proteinExistence type="predicted"/>
<protein>
    <submittedName>
        <fullName evidence="1">Uncharacterized protein</fullName>
    </submittedName>
</protein>
<reference evidence="1" key="2">
    <citation type="submission" date="2024-06" db="EMBL/GenBank/DDBJ databases">
        <authorList>
            <person name="Sasaki Y."/>
            <person name="Nagumo S."/>
        </authorList>
    </citation>
    <scope>NUCLEOTIDE SEQUENCE</scope>
</reference>
<name>A7BHN3_9POAL</name>
<dbReference type="AlphaFoldDB" id="A7BHN3"/>
<geneLocation type="chloroplast" evidence="1"/>
<sequence>MNTNTQYLQKKSLFIGKESMKKD</sequence>